<evidence type="ECO:0000256" key="14">
    <source>
        <dbReference type="ARBA" id="ARBA00023136"/>
    </source>
</evidence>
<keyword evidence="6" id="KW-0001">2Fe-2S</keyword>
<dbReference type="GO" id="GO:0043546">
    <property type="term" value="F:molybdopterin cofactor binding"/>
    <property type="evidence" value="ECO:0007669"/>
    <property type="project" value="InterPro"/>
</dbReference>
<dbReference type="InterPro" id="IPR041924">
    <property type="entry name" value="Formate_Dh-H_N"/>
</dbReference>
<evidence type="ECO:0000256" key="15">
    <source>
        <dbReference type="ARBA" id="ARBA00034078"/>
    </source>
</evidence>
<dbReference type="CDD" id="cd02790">
    <property type="entry name" value="MopB_CT_Formate-Dh_H"/>
    <property type="match status" value="1"/>
</dbReference>
<dbReference type="InterPro" id="IPR006655">
    <property type="entry name" value="Mopterin_OxRdtase_prok_CS"/>
</dbReference>
<feature type="domain" description="4Fe-4S ferredoxin-type" evidence="17">
    <location>
        <begin position="185"/>
        <end position="214"/>
    </location>
</feature>
<comment type="similarity">
    <text evidence="3">Belongs to the complex I 75 kDa subunit family.</text>
</comment>
<dbReference type="AlphaFoldDB" id="A0A3A4P0M0"/>
<organism evidence="20 21">
    <name type="scientific">Abyssobacteria bacterium (strain SURF_5)</name>
    <dbReference type="NCBI Taxonomy" id="2093360"/>
    <lineage>
        <taxon>Bacteria</taxon>
        <taxon>Pseudomonadati</taxon>
        <taxon>Candidatus Hydrogenedentota</taxon>
        <taxon>Candidatus Abyssobacteria</taxon>
    </lineage>
</organism>
<dbReference type="InterPro" id="IPR017900">
    <property type="entry name" value="4Fe4S_Fe_S_CS"/>
</dbReference>
<dbReference type="InterPro" id="IPR001041">
    <property type="entry name" value="2Fe-2S_ferredoxin-type"/>
</dbReference>
<dbReference type="PIRSF" id="PIRSF036643">
    <property type="entry name" value="FDH_alpha"/>
    <property type="match status" value="1"/>
</dbReference>
<evidence type="ECO:0000256" key="1">
    <source>
        <dbReference type="ARBA" id="ARBA00001966"/>
    </source>
</evidence>
<evidence type="ECO:0000313" key="21">
    <source>
        <dbReference type="Proteomes" id="UP000265882"/>
    </source>
</evidence>
<dbReference type="Gene3D" id="3.10.20.740">
    <property type="match status" value="1"/>
</dbReference>
<accession>A0A3A4P0M0</accession>
<dbReference type="GO" id="GO:0008863">
    <property type="term" value="F:formate dehydrogenase (NAD+) activity"/>
    <property type="evidence" value="ECO:0007669"/>
    <property type="project" value="InterPro"/>
</dbReference>
<dbReference type="GO" id="GO:0051539">
    <property type="term" value="F:4 iron, 4 sulfur cluster binding"/>
    <property type="evidence" value="ECO:0007669"/>
    <property type="project" value="UniProtKB-KW"/>
</dbReference>
<dbReference type="PROSITE" id="PS51839">
    <property type="entry name" value="4FE4S_HC3"/>
    <property type="match status" value="1"/>
</dbReference>
<evidence type="ECO:0000313" key="20">
    <source>
        <dbReference type="EMBL" id="RJP26288.1"/>
    </source>
</evidence>
<dbReference type="Pfam" id="PF10588">
    <property type="entry name" value="NADH-G_4Fe-4S_3"/>
    <property type="match status" value="1"/>
</dbReference>
<keyword evidence="13" id="KW-0520">NAD</keyword>
<dbReference type="PROSITE" id="PS00490">
    <property type="entry name" value="MOLYBDOPTERIN_PROK_2"/>
    <property type="match status" value="1"/>
</dbReference>
<dbReference type="GO" id="GO:0051537">
    <property type="term" value="F:2 iron, 2 sulfur cluster binding"/>
    <property type="evidence" value="ECO:0007669"/>
    <property type="project" value="UniProtKB-KW"/>
</dbReference>
<evidence type="ECO:0000256" key="3">
    <source>
        <dbReference type="ARBA" id="ARBA00005404"/>
    </source>
</evidence>
<dbReference type="PROSITE" id="PS51085">
    <property type="entry name" value="2FE2S_FER_2"/>
    <property type="match status" value="1"/>
</dbReference>
<protein>
    <submittedName>
        <fullName evidence="20">Formate dehydrogenase subunit alpha</fullName>
    </submittedName>
</protein>
<dbReference type="Pfam" id="PF00384">
    <property type="entry name" value="Molybdopterin"/>
    <property type="match status" value="1"/>
</dbReference>
<dbReference type="FunFam" id="3.40.228.10:FF:000002">
    <property type="entry name" value="Formate dehydrogenase subunit alpha"/>
    <property type="match status" value="1"/>
</dbReference>
<feature type="domain" description="4Fe-4S Mo/W bis-MGD-type" evidence="18">
    <location>
        <begin position="218"/>
        <end position="274"/>
    </location>
</feature>
<dbReference type="SMART" id="SM00926">
    <property type="entry name" value="Molybdop_Fe4S4"/>
    <property type="match status" value="1"/>
</dbReference>
<dbReference type="Gene3D" id="3.40.228.10">
    <property type="entry name" value="Dimethylsulfoxide Reductase, domain 2"/>
    <property type="match status" value="1"/>
</dbReference>
<dbReference type="InterPro" id="IPR041925">
    <property type="entry name" value="CT_Formate-Dh_H"/>
</dbReference>
<evidence type="ECO:0000259" key="17">
    <source>
        <dbReference type="PROSITE" id="PS51379"/>
    </source>
</evidence>
<dbReference type="Proteomes" id="UP000265882">
    <property type="component" value="Unassembled WGS sequence"/>
</dbReference>
<dbReference type="PANTHER" id="PTHR43105">
    <property type="entry name" value="RESPIRATORY NITRATE REDUCTASE"/>
    <property type="match status" value="1"/>
</dbReference>
<comment type="subcellular location">
    <subcellularLocation>
        <location evidence="2">Membrane</location>
    </subcellularLocation>
</comment>
<dbReference type="CDD" id="cd02753">
    <property type="entry name" value="MopB_Formate-Dh-H"/>
    <property type="match status" value="1"/>
</dbReference>
<dbReference type="InterPro" id="IPR050123">
    <property type="entry name" value="Prok_molybdopt-oxidoreductase"/>
</dbReference>
<dbReference type="CDD" id="cd00207">
    <property type="entry name" value="fer2"/>
    <property type="match status" value="1"/>
</dbReference>
<comment type="cofactor">
    <cofactor evidence="1">
        <name>[4Fe-4S] cluster</name>
        <dbReference type="ChEBI" id="CHEBI:49883"/>
    </cofactor>
</comment>
<name>A0A3A4P0M0_ABYX5</name>
<dbReference type="SUPFAM" id="SSF53706">
    <property type="entry name" value="Formate dehydrogenase/DMSO reductase, domains 1-3"/>
    <property type="match status" value="1"/>
</dbReference>
<dbReference type="Gene3D" id="3.30.70.20">
    <property type="match status" value="1"/>
</dbReference>
<dbReference type="GO" id="GO:0015942">
    <property type="term" value="P:formate metabolic process"/>
    <property type="evidence" value="ECO:0007669"/>
    <property type="project" value="InterPro"/>
</dbReference>
<evidence type="ECO:0000256" key="12">
    <source>
        <dbReference type="ARBA" id="ARBA00023014"/>
    </source>
</evidence>
<dbReference type="InterPro" id="IPR017896">
    <property type="entry name" value="4Fe4S_Fe-S-bd"/>
</dbReference>
<evidence type="ECO:0000259" key="16">
    <source>
        <dbReference type="PROSITE" id="PS51085"/>
    </source>
</evidence>
<dbReference type="EMBL" id="QZKU01000010">
    <property type="protein sequence ID" value="RJP26288.1"/>
    <property type="molecule type" value="Genomic_DNA"/>
</dbReference>
<dbReference type="InterPro" id="IPR006656">
    <property type="entry name" value="Mopterin_OxRdtase"/>
</dbReference>
<comment type="similarity">
    <text evidence="4">In the C-terminal section; belongs to the prokaryotic molybdopterin-containing oxidoreductase family.</text>
</comment>
<feature type="domain" description="4Fe-4S His(Cys)3-ligated-type" evidence="19">
    <location>
        <begin position="80"/>
        <end position="119"/>
    </location>
</feature>
<dbReference type="InterPro" id="IPR019574">
    <property type="entry name" value="NADH_UbQ_OxRdtase_Gsu_4Fe4S-bd"/>
</dbReference>
<gene>
    <name evidence="20" type="ORF">C4520_00825</name>
</gene>
<evidence type="ECO:0000259" key="18">
    <source>
        <dbReference type="PROSITE" id="PS51669"/>
    </source>
</evidence>
<dbReference type="GO" id="GO:0022904">
    <property type="term" value="P:respiratory electron transport chain"/>
    <property type="evidence" value="ECO:0007669"/>
    <property type="project" value="TreeGrafter"/>
</dbReference>
<dbReference type="Gene3D" id="3.40.50.740">
    <property type="match status" value="1"/>
</dbReference>
<proteinExistence type="inferred from homology"/>
<evidence type="ECO:0000256" key="4">
    <source>
        <dbReference type="ARBA" id="ARBA00007023"/>
    </source>
</evidence>
<evidence type="ECO:0000256" key="5">
    <source>
        <dbReference type="ARBA" id="ARBA00022485"/>
    </source>
</evidence>
<evidence type="ECO:0000256" key="8">
    <source>
        <dbReference type="ARBA" id="ARBA00022737"/>
    </source>
</evidence>
<dbReference type="Pfam" id="PF13510">
    <property type="entry name" value="Fer2_4"/>
    <property type="match status" value="1"/>
</dbReference>
<evidence type="ECO:0000256" key="7">
    <source>
        <dbReference type="ARBA" id="ARBA00022723"/>
    </source>
</evidence>
<dbReference type="FunFam" id="3.30.70.20:FF:000035">
    <property type="entry name" value="Iron hydrogenase 1"/>
    <property type="match status" value="1"/>
</dbReference>
<dbReference type="InterPro" id="IPR009010">
    <property type="entry name" value="Asp_de-COase-like_dom_sf"/>
</dbReference>
<evidence type="ECO:0000259" key="19">
    <source>
        <dbReference type="PROSITE" id="PS51839"/>
    </source>
</evidence>
<keyword evidence="9" id="KW-1278">Translocase</keyword>
<feature type="domain" description="4Fe-4S ferredoxin-type" evidence="17">
    <location>
        <begin position="142"/>
        <end position="175"/>
    </location>
</feature>
<dbReference type="NCBIfam" id="TIGR01591">
    <property type="entry name" value="Fdh-alpha"/>
    <property type="match status" value="1"/>
</dbReference>
<keyword evidence="12" id="KW-0411">Iron-sulfur</keyword>
<dbReference type="SUPFAM" id="SSF54862">
    <property type="entry name" value="4Fe-4S ferredoxins"/>
    <property type="match status" value="1"/>
</dbReference>
<keyword evidence="7" id="KW-0479">Metal-binding</keyword>
<dbReference type="Pfam" id="PF04879">
    <property type="entry name" value="Molybdop_Fe4S4"/>
    <property type="match status" value="1"/>
</dbReference>
<dbReference type="InterPro" id="IPR036010">
    <property type="entry name" value="2Fe-2S_ferredoxin-like_sf"/>
</dbReference>
<reference evidence="20 21" key="1">
    <citation type="journal article" date="2017" name="ISME J.">
        <title>Energy and carbon metabolisms in a deep terrestrial subsurface fluid microbial community.</title>
        <authorList>
            <person name="Momper L."/>
            <person name="Jungbluth S.P."/>
            <person name="Lee M.D."/>
            <person name="Amend J.P."/>
        </authorList>
    </citation>
    <scope>NUCLEOTIDE SEQUENCE [LARGE SCALE GENOMIC DNA]</scope>
    <source>
        <strain evidence="20">SURF_5</strain>
    </source>
</reference>
<dbReference type="PANTHER" id="PTHR43105:SF14">
    <property type="entry name" value="FORMATE DEHYDROGENASE H"/>
    <property type="match status" value="1"/>
</dbReference>
<dbReference type="SMART" id="SM00929">
    <property type="entry name" value="NADH-G_4Fe-4S_3"/>
    <property type="match status" value="1"/>
</dbReference>
<dbReference type="GO" id="GO:0003954">
    <property type="term" value="F:NADH dehydrogenase activity"/>
    <property type="evidence" value="ECO:0007669"/>
    <property type="project" value="TreeGrafter"/>
</dbReference>
<dbReference type="FunFam" id="3.10.20.740:FF:000004">
    <property type="entry name" value="NADH-quinone oxidoreductase"/>
    <property type="match status" value="1"/>
</dbReference>
<dbReference type="Gene3D" id="2.20.25.90">
    <property type="entry name" value="ADC-like domains"/>
    <property type="match status" value="1"/>
</dbReference>
<dbReference type="PROSITE" id="PS51379">
    <property type="entry name" value="4FE4S_FER_2"/>
    <property type="match status" value="2"/>
</dbReference>
<dbReference type="GO" id="GO:0046872">
    <property type="term" value="F:metal ion binding"/>
    <property type="evidence" value="ECO:0007669"/>
    <property type="project" value="UniProtKB-KW"/>
</dbReference>
<keyword evidence="11" id="KW-0408">Iron</keyword>
<keyword evidence="10" id="KW-0560">Oxidoreductase</keyword>
<evidence type="ECO:0000256" key="6">
    <source>
        <dbReference type="ARBA" id="ARBA00022714"/>
    </source>
</evidence>
<dbReference type="InterPro" id="IPR006963">
    <property type="entry name" value="Mopterin_OxRdtase_4Fe-4S_dom"/>
</dbReference>
<sequence length="976" mass="107235">MKQISLTIDGRRVEVPQGATVLDAIEKAGLYVPTLCHDPELKPYGACRLCIVQIEGMRGLPTSCTTPAQEGMVVHRETEEIRRIRRTIVELAIANHPYDCLLCEKNDECKLLQVARYVGVQKSSLERMRKGTLDKPIDRSNPAFNFDPNKCILCGKCVRVCSELTGVGAIDFAFRGKDTVVSTFGNQPLALSQCQNCGECLEHCPTGALSPKSALAPEREVKTICPYCGVGCSIYLGVRGRDIARVRSAKENGVNQEGLCVKGRFGLDFVNHPDRLTRPLIRKEGAPKQAFNGNAKEMFREAEWDEALDLVAKKLGSIREQHGPDAIGVISSAKCTNEENYVVQKFARAVIGTNNVDHCARLCHASTVTAALASFGSGAMSNSFSDIEHADMLFVIGSNTTACHPIAGRRIKRAARTNGAKLLVADPRITELGEMADVCLNHFPGTDVALLNGMMRQIVESGLHDKKFIETRTEDFEPFLESLKPYSLQYVEEITGVPAEKIKQAALLFGKAKRAIIFYGMGITQHTTGTDNVKAVANLLMLTGNMGRRGTGFSPLRGQNNVQGSCDMGALPNVFPGYLAVSNAQVRETFENAWGVKLSDKPGLTLTEMFGAIQSGRLKAMYIMGENPTMSEPDVNHAKTALSKLDFLVVQDLFLTGTAEYADVILPATSFAEKDGTFTNTERRVQTVRKAIEPPGQAKVDWVITCEIAQRLGYPMHYESSAKIMEEIAQLTPIYGGIRHQRLNNGGLQWPCPNVKHKGTEILHKKQFTRGRGKFHVLHDKPPAELPSRAYPLVLTTGRILEHWHTGSMSHRSKVLEALQPESSVELSPADAAQLGIREGDIVSLSSRRGKVQTKAKTTPRVNPGQAFMAFHWLDAPANLLTNPVFDPVAKIPEYKVASVKAVLAVLERAAEDNAFLTALAENPAGALIAYDLSAEHKEALLNADFKRIEQWIGPLEDRLRTWLECRLKQEKLSKS</sequence>
<dbReference type="Pfam" id="PF12838">
    <property type="entry name" value="Fer4_7"/>
    <property type="match status" value="1"/>
</dbReference>
<evidence type="ECO:0000256" key="11">
    <source>
        <dbReference type="ARBA" id="ARBA00023004"/>
    </source>
</evidence>
<dbReference type="SUPFAM" id="SSF50692">
    <property type="entry name" value="ADC-like"/>
    <property type="match status" value="1"/>
</dbReference>
<dbReference type="Gene3D" id="2.40.40.20">
    <property type="match status" value="1"/>
</dbReference>
<dbReference type="SUPFAM" id="SSF54292">
    <property type="entry name" value="2Fe-2S ferredoxin-like"/>
    <property type="match status" value="1"/>
</dbReference>
<keyword evidence="14" id="KW-0472">Membrane</keyword>
<evidence type="ECO:0000256" key="9">
    <source>
        <dbReference type="ARBA" id="ARBA00022967"/>
    </source>
</evidence>
<keyword evidence="8" id="KW-0677">Repeat</keyword>
<evidence type="ECO:0000256" key="13">
    <source>
        <dbReference type="ARBA" id="ARBA00023027"/>
    </source>
</evidence>
<dbReference type="Pfam" id="PF01568">
    <property type="entry name" value="Molydop_binding"/>
    <property type="match status" value="1"/>
</dbReference>
<dbReference type="GO" id="GO:0016020">
    <property type="term" value="C:membrane"/>
    <property type="evidence" value="ECO:0007669"/>
    <property type="project" value="UniProtKB-SubCell"/>
</dbReference>
<feature type="domain" description="2Fe-2S ferredoxin-type" evidence="16">
    <location>
        <begin position="2"/>
        <end position="80"/>
    </location>
</feature>
<dbReference type="PROSITE" id="PS00198">
    <property type="entry name" value="4FE4S_FER_1"/>
    <property type="match status" value="1"/>
</dbReference>
<comment type="caution">
    <text evidence="20">The sequence shown here is derived from an EMBL/GenBank/DDBJ whole genome shotgun (WGS) entry which is preliminary data.</text>
</comment>
<dbReference type="PROSITE" id="PS51669">
    <property type="entry name" value="4FE4S_MOW_BIS_MGD"/>
    <property type="match status" value="1"/>
</dbReference>
<dbReference type="InterPro" id="IPR006478">
    <property type="entry name" value="Formate_DH_asu"/>
</dbReference>
<dbReference type="InterPro" id="IPR006657">
    <property type="entry name" value="MoPterin_dinucl-bd_dom"/>
</dbReference>
<comment type="cofactor">
    <cofactor evidence="15">
        <name>[2Fe-2S] cluster</name>
        <dbReference type="ChEBI" id="CHEBI:190135"/>
    </cofactor>
</comment>
<evidence type="ECO:0000256" key="2">
    <source>
        <dbReference type="ARBA" id="ARBA00004370"/>
    </source>
</evidence>
<evidence type="ECO:0000256" key="10">
    <source>
        <dbReference type="ARBA" id="ARBA00023002"/>
    </source>
</evidence>
<keyword evidence="5" id="KW-0004">4Fe-4S</keyword>